<name>A0ABV2FKM1_9STRE</name>
<keyword evidence="1" id="KW-1133">Transmembrane helix</keyword>
<comment type="caution">
    <text evidence="2">The sequence shown here is derived from an EMBL/GenBank/DDBJ whole genome shotgun (WGS) entry which is preliminary data.</text>
</comment>
<feature type="transmembrane region" description="Helical" evidence="1">
    <location>
        <begin position="93"/>
        <end position="115"/>
    </location>
</feature>
<dbReference type="InterPro" id="IPR024515">
    <property type="entry name" value="DUF3397"/>
</dbReference>
<evidence type="ECO:0008006" key="4">
    <source>
        <dbReference type="Google" id="ProtNLM"/>
    </source>
</evidence>
<keyword evidence="1" id="KW-0472">Membrane</keyword>
<dbReference type="RefSeq" id="WP_354366173.1">
    <property type="nucleotide sequence ID" value="NZ_JBEPLO010000033.1"/>
</dbReference>
<keyword evidence="1" id="KW-0812">Transmembrane</keyword>
<feature type="transmembrane region" description="Helical" evidence="1">
    <location>
        <begin position="62"/>
        <end position="81"/>
    </location>
</feature>
<feature type="transmembrane region" description="Helical" evidence="1">
    <location>
        <begin position="38"/>
        <end position="56"/>
    </location>
</feature>
<proteinExistence type="predicted"/>
<dbReference type="Pfam" id="PF11877">
    <property type="entry name" value="DUF3397"/>
    <property type="match status" value="1"/>
</dbReference>
<dbReference type="EMBL" id="JBEPLO010000033">
    <property type="protein sequence ID" value="MET3559083.1"/>
    <property type="molecule type" value="Genomic_DNA"/>
</dbReference>
<organism evidence="2 3">
    <name type="scientific">Streptococcus rupicaprae</name>
    <dbReference type="NCBI Taxonomy" id="759619"/>
    <lineage>
        <taxon>Bacteria</taxon>
        <taxon>Bacillati</taxon>
        <taxon>Bacillota</taxon>
        <taxon>Bacilli</taxon>
        <taxon>Lactobacillales</taxon>
        <taxon>Streptococcaceae</taxon>
        <taxon>Streptococcus</taxon>
    </lineage>
</organism>
<dbReference type="Proteomes" id="UP001549122">
    <property type="component" value="Unassembled WGS sequence"/>
</dbReference>
<accession>A0ABV2FKM1</accession>
<evidence type="ECO:0000313" key="2">
    <source>
        <dbReference type="EMBL" id="MET3559083.1"/>
    </source>
</evidence>
<evidence type="ECO:0000256" key="1">
    <source>
        <dbReference type="SAM" id="Phobius"/>
    </source>
</evidence>
<keyword evidence="3" id="KW-1185">Reference proteome</keyword>
<reference evidence="2 3" key="1">
    <citation type="submission" date="2024-06" db="EMBL/GenBank/DDBJ databases">
        <title>Genomic Encyclopedia of Type Strains, Phase IV (KMG-IV): sequencing the most valuable type-strain genomes for metagenomic binning, comparative biology and taxonomic classification.</title>
        <authorList>
            <person name="Goeker M."/>
        </authorList>
    </citation>
    <scope>NUCLEOTIDE SEQUENCE [LARGE SCALE GENOMIC DNA]</scope>
    <source>
        <strain evidence="2 3">DSM 28303</strain>
    </source>
</reference>
<sequence>MLFLKISSILFLILALPLALVLTSILRWRYKSLNVADVALPLYALAIHIISSQTFIHSLLPLYFLLLSLLLLGVSLYFFHVKKSFSYRRIFKIFWRLSFLFTFLFYLALVIYLLALV</sequence>
<feature type="transmembrane region" description="Helical" evidence="1">
    <location>
        <begin position="6"/>
        <end position="26"/>
    </location>
</feature>
<protein>
    <recommendedName>
        <fullName evidence="4">DUF3397 domain-containing protein</fullName>
    </recommendedName>
</protein>
<evidence type="ECO:0000313" key="3">
    <source>
        <dbReference type="Proteomes" id="UP001549122"/>
    </source>
</evidence>
<gene>
    <name evidence="2" type="ORF">ABID29_002232</name>
</gene>